<reference evidence="1 2" key="2">
    <citation type="journal article" date="2022" name="Mol. Ecol. Resour.">
        <title>The genomes of chicory, endive, great burdock and yacon provide insights into Asteraceae paleo-polyploidization history and plant inulin production.</title>
        <authorList>
            <person name="Fan W."/>
            <person name="Wang S."/>
            <person name="Wang H."/>
            <person name="Wang A."/>
            <person name="Jiang F."/>
            <person name="Liu H."/>
            <person name="Zhao H."/>
            <person name="Xu D."/>
            <person name="Zhang Y."/>
        </authorList>
    </citation>
    <scope>NUCLEOTIDE SEQUENCE [LARGE SCALE GENOMIC DNA]</scope>
    <source>
        <strain evidence="2">cv. Punajuju</strain>
        <tissue evidence="1">Leaves</tissue>
    </source>
</reference>
<name>A0ACB9F7J0_CICIN</name>
<dbReference type="EMBL" id="CM042011">
    <property type="protein sequence ID" value="KAI3766873.1"/>
    <property type="molecule type" value="Genomic_DNA"/>
</dbReference>
<keyword evidence="2" id="KW-1185">Reference proteome</keyword>
<sequence length="125" mass="14265">MSKLLVDFCLCLLQVLASKLDLLNFHVDLVSLESATKIQLNSLVEEMHAIVKGLEKIKQELAASENNGQVSKVFYKTMNEFINIAELEVESVTNLYFVVVEMLIYTNTSEHEENYKHAELEKKKA</sequence>
<reference evidence="2" key="1">
    <citation type="journal article" date="2022" name="Mol. Ecol. Resour.">
        <title>The genomes of chicory, endive, great burdock and yacon provide insights into Asteraceae palaeo-polyploidization history and plant inulin production.</title>
        <authorList>
            <person name="Fan W."/>
            <person name="Wang S."/>
            <person name="Wang H."/>
            <person name="Wang A."/>
            <person name="Jiang F."/>
            <person name="Liu H."/>
            <person name="Zhao H."/>
            <person name="Xu D."/>
            <person name="Zhang Y."/>
        </authorList>
    </citation>
    <scope>NUCLEOTIDE SEQUENCE [LARGE SCALE GENOMIC DNA]</scope>
    <source>
        <strain evidence="2">cv. Punajuju</strain>
    </source>
</reference>
<proteinExistence type="predicted"/>
<dbReference type="Proteomes" id="UP001055811">
    <property type="component" value="Linkage Group LG03"/>
</dbReference>
<evidence type="ECO:0000313" key="1">
    <source>
        <dbReference type="EMBL" id="KAI3766873.1"/>
    </source>
</evidence>
<organism evidence="1 2">
    <name type="scientific">Cichorium intybus</name>
    <name type="common">Chicory</name>
    <dbReference type="NCBI Taxonomy" id="13427"/>
    <lineage>
        <taxon>Eukaryota</taxon>
        <taxon>Viridiplantae</taxon>
        <taxon>Streptophyta</taxon>
        <taxon>Embryophyta</taxon>
        <taxon>Tracheophyta</taxon>
        <taxon>Spermatophyta</taxon>
        <taxon>Magnoliopsida</taxon>
        <taxon>eudicotyledons</taxon>
        <taxon>Gunneridae</taxon>
        <taxon>Pentapetalae</taxon>
        <taxon>asterids</taxon>
        <taxon>campanulids</taxon>
        <taxon>Asterales</taxon>
        <taxon>Asteraceae</taxon>
        <taxon>Cichorioideae</taxon>
        <taxon>Cichorieae</taxon>
        <taxon>Cichoriinae</taxon>
        <taxon>Cichorium</taxon>
    </lineage>
</organism>
<comment type="caution">
    <text evidence="1">The sequence shown here is derived from an EMBL/GenBank/DDBJ whole genome shotgun (WGS) entry which is preliminary data.</text>
</comment>
<accession>A0ACB9F7J0</accession>
<protein>
    <submittedName>
        <fullName evidence="1">Uncharacterized protein</fullName>
    </submittedName>
</protein>
<gene>
    <name evidence="1" type="ORF">L2E82_16949</name>
</gene>
<evidence type="ECO:0000313" key="2">
    <source>
        <dbReference type="Proteomes" id="UP001055811"/>
    </source>
</evidence>